<gene>
    <name evidence="1" type="ORF">METZ01_LOCUS260379</name>
</gene>
<dbReference type="EMBL" id="UINC01072113">
    <property type="protein sequence ID" value="SVC07525.1"/>
    <property type="molecule type" value="Genomic_DNA"/>
</dbReference>
<feature type="non-terminal residue" evidence="1">
    <location>
        <position position="1"/>
    </location>
</feature>
<protein>
    <submittedName>
        <fullName evidence="1">Uncharacterized protein</fullName>
    </submittedName>
</protein>
<sequence>VVKYLECLLSQQNKEEFKLMYPVTRVTYPLIYENNCM</sequence>
<dbReference type="AlphaFoldDB" id="A0A382J7K0"/>
<reference evidence="1" key="1">
    <citation type="submission" date="2018-05" db="EMBL/GenBank/DDBJ databases">
        <authorList>
            <person name="Lanie J.A."/>
            <person name="Ng W.-L."/>
            <person name="Kazmierczak K.M."/>
            <person name="Andrzejewski T.M."/>
            <person name="Davidsen T.M."/>
            <person name="Wayne K.J."/>
            <person name="Tettelin H."/>
            <person name="Glass J.I."/>
            <person name="Rusch D."/>
            <person name="Podicherti R."/>
            <person name="Tsui H.-C.T."/>
            <person name="Winkler M.E."/>
        </authorList>
    </citation>
    <scope>NUCLEOTIDE SEQUENCE</scope>
</reference>
<proteinExistence type="predicted"/>
<evidence type="ECO:0000313" key="1">
    <source>
        <dbReference type="EMBL" id="SVC07525.1"/>
    </source>
</evidence>
<name>A0A382J7K0_9ZZZZ</name>
<organism evidence="1">
    <name type="scientific">marine metagenome</name>
    <dbReference type="NCBI Taxonomy" id="408172"/>
    <lineage>
        <taxon>unclassified sequences</taxon>
        <taxon>metagenomes</taxon>
        <taxon>ecological metagenomes</taxon>
    </lineage>
</organism>
<accession>A0A382J7K0</accession>